<dbReference type="Proteomes" id="UP000887576">
    <property type="component" value="Unplaced"/>
</dbReference>
<sequence>MIVKILFFCQFLTIFAVNLNLKPRQQIDEVNSKKLFWSPIKDKDEFRLIDVTQDAVIIGARDHVYQLSHSTLSPDNTIEWPTPAQVAEECQMKGRPASECHNFIRVVAKRKNDHLLVCGTHAFSPQCREYEYSMREGGYKSRRDFNGKAITPYHPRANFTYVYSTETNEILVATVSDFNGNDPLIYKKRIPSGDSLRTQKDDLRVLDHPDFVGSFSFGQYMYIFFRERAAESSEDQIYSRVGRVCKNDRGGPGTTQDRWSSFLKVRLNCSIAADVPFYFNELQSISRPVLQEDGDHLIYGVFSTSRSAQFTF</sequence>
<evidence type="ECO:0000313" key="2">
    <source>
        <dbReference type="WBParaSite" id="JU765_v2.g14480.t2"/>
    </source>
</evidence>
<organism evidence="1 2">
    <name type="scientific">Panagrolaimus sp. JU765</name>
    <dbReference type="NCBI Taxonomy" id="591449"/>
    <lineage>
        <taxon>Eukaryota</taxon>
        <taxon>Metazoa</taxon>
        <taxon>Ecdysozoa</taxon>
        <taxon>Nematoda</taxon>
        <taxon>Chromadorea</taxon>
        <taxon>Rhabditida</taxon>
        <taxon>Tylenchina</taxon>
        <taxon>Panagrolaimomorpha</taxon>
        <taxon>Panagrolaimoidea</taxon>
        <taxon>Panagrolaimidae</taxon>
        <taxon>Panagrolaimus</taxon>
    </lineage>
</organism>
<protein>
    <submittedName>
        <fullName evidence="2">Sema domain-containing protein</fullName>
    </submittedName>
</protein>
<dbReference type="WBParaSite" id="JU765_v2.g14480.t2">
    <property type="protein sequence ID" value="JU765_v2.g14480.t2"/>
    <property type="gene ID" value="JU765_v2.g14480"/>
</dbReference>
<name>A0AC34QAH6_9BILA</name>
<accession>A0AC34QAH6</accession>
<reference evidence="2" key="1">
    <citation type="submission" date="2022-11" db="UniProtKB">
        <authorList>
            <consortium name="WormBaseParasite"/>
        </authorList>
    </citation>
    <scope>IDENTIFICATION</scope>
</reference>
<proteinExistence type="predicted"/>
<evidence type="ECO:0000313" key="1">
    <source>
        <dbReference type="Proteomes" id="UP000887576"/>
    </source>
</evidence>